<feature type="transmembrane region" description="Helical" evidence="1">
    <location>
        <begin position="136"/>
        <end position="153"/>
    </location>
</feature>
<evidence type="ECO:0000313" key="2">
    <source>
        <dbReference type="EMBL" id="PJA47715.1"/>
    </source>
</evidence>
<dbReference type="Proteomes" id="UP000229749">
    <property type="component" value="Unassembled WGS sequence"/>
</dbReference>
<comment type="caution">
    <text evidence="2">The sequence shown here is derived from an EMBL/GenBank/DDBJ whole genome shotgun (WGS) entry which is preliminary data.</text>
</comment>
<reference evidence="3" key="1">
    <citation type="submission" date="2017-09" db="EMBL/GenBank/DDBJ databases">
        <title>Depth-based differentiation of microbial function through sediment-hosted aquifers and enrichment of novel symbionts in the deep terrestrial subsurface.</title>
        <authorList>
            <person name="Probst A.J."/>
            <person name="Ladd B."/>
            <person name="Jarett J.K."/>
            <person name="Geller-Mcgrath D.E."/>
            <person name="Sieber C.M.K."/>
            <person name="Emerson J.B."/>
            <person name="Anantharaman K."/>
            <person name="Thomas B.C."/>
            <person name="Malmstrom R."/>
            <person name="Stieglmeier M."/>
            <person name="Klingl A."/>
            <person name="Woyke T."/>
            <person name="Ryan C.M."/>
            <person name="Banfield J.F."/>
        </authorList>
    </citation>
    <scope>NUCLEOTIDE SEQUENCE [LARGE SCALE GENOMIC DNA]</scope>
</reference>
<evidence type="ECO:0000313" key="3">
    <source>
        <dbReference type="Proteomes" id="UP000229749"/>
    </source>
</evidence>
<accession>A0A2M7XID3</accession>
<feature type="transmembrane region" description="Helical" evidence="1">
    <location>
        <begin position="58"/>
        <end position="76"/>
    </location>
</feature>
<keyword evidence="1" id="KW-0472">Membrane</keyword>
<keyword evidence="1" id="KW-0812">Transmembrane</keyword>
<sequence length="154" mass="17868">MTYTTHTAIGAVIGQISGHPILGFLLAFFVHFLVDMIPHGDSKISDNYRIYKRKRKQAIAYVMIDTTIAIFFILFLFNIKDIVNTRMITWGIIGSVLPDTLIGLYEVTKWKYLKSFYHLHFVFHNYVTKRHGDIPLSYAIFGQIILIILLQSWL</sequence>
<organism evidence="2 3">
    <name type="scientific">Candidatus Uhrbacteria bacterium CG_4_9_14_3_um_filter_36_7</name>
    <dbReference type="NCBI Taxonomy" id="1975033"/>
    <lineage>
        <taxon>Bacteria</taxon>
        <taxon>Candidatus Uhriibacteriota</taxon>
    </lineage>
</organism>
<evidence type="ECO:0000256" key="1">
    <source>
        <dbReference type="SAM" id="Phobius"/>
    </source>
</evidence>
<feature type="transmembrane region" description="Helical" evidence="1">
    <location>
        <begin position="20"/>
        <end position="37"/>
    </location>
</feature>
<evidence type="ECO:0008006" key="4">
    <source>
        <dbReference type="Google" id="ProtNLM"/>
    </source>
</evidence>
<gene>
    <name evidence="2" type="ORF">CO172_00450</name>
</gene>
<dbReference type="EMBL" id="PFWS01000005">
    <property type="protein sequence ID" value="PJA47715.1"/>
    <property type="molecule type" value="Genomic_DNA"/>
</dbReference>
<protein>
    <recommendedName>
        <fullName evidence="4">DUF3307 domain-containing protein</fullName>
    </recommendedName>
</protein>
<dbReference type="AlphaFoldDB" id="A0A2M7XID3"/>
<proteinExistence type="predicted"/>
<keyword evidence="1" id="KW-1133">Transmembrane helix</keyword>
<name>A0A2M7XID3_9BACT</name>